<dbReference type="Proteomes" id="UP000002698">
    <property type="component" value="Chromosome"/>
</dbReference>
<dbReference type="PANTHER" id="PTHR34512:SF30">
    <property type="entry name" value="OUTER MEMBRANE PROTEIN ASSEMBLY FACTOR BAMB"/>
    <property type="match status" value="1"/>
</dbReference>
<protein>
    <submittedName>
        <fullName evidence="2">PQQ repeat protein</fullName>
    </submittedName>
</protein>
<dbReference type="STRING" id="348780.NP_1072A"/>
<dbReference type="Gene3D" id="2.40.10.480">
    <property type="match status" value="1"/>
</dbReference>
<name>A0A1U7EUH2_NATPD</name>
<dbReference type="PANTHER" id="PTHR34512">
    <property type="entry name" value="CELL SURFACE PROTEIN"/>
    <property type="match status" value="1"/>
</dbReference>
<dbReference type="RefSeq" id="WP_011322263.1">
    <property type="nucleotide sequence ID" value="NC_007426.1"/>
</dbReference>
<dbReference type="Pfam" id="PF13360">
    <property type="entry name" value="PQQ_2"/>
    <property type="match status" value="2"/>
</dbReference>
<dbReference type="InterPro" id="IPR002372">
    <property type="entry name" value="PQQ_rpt_dom"/>
</dbReference>
<dbReference type="InterPro" id="IPR011047">
    <property type="entry name" value="Quinoprotein_ADH-like_sf"/>
</dbReference>
<organism evidence="2 3">
    <name type="scientific">Natronomonas pharaonis (strain ATCC 35678 / DSM 2160 / CIP 103997 / JCM 8858 / NBRC 14720 / NCIMB 2260 / Gabara)</name>
    <name type="common">Halobacterium pharaonis</name>
    <dbReference type="NCBI Taxonomy" id="348780"/>
    <lineage>
        <taxon>Archaea</taxon>
        <taxon>Methanobacteriati</taxon>
        <taxon>Methanobacteriota</taxon>
        <taxon>Stenosarchaea group</taxon>
        <taxon>Halobacteria</taxon>
        <taxon>Halobacteriales</taxon>
        <taxon>Natronomonadaceae</taxon>
        <taxon>Natronomonas</taxon>
    </lineage>
</organism>
<dbReference type="HOGENOM" id="CLU_027480_4_2_2"/>
<dbReference type="SMART" id="SM00564">
    <property type="entry name" value="PQQ"/>
    <property type="match status" value="6"/>
</dbReference>
<feature type="domain" description="Pyrrolo-quinoline quinone repeat" evidence="1">
    <location>
        <begin position="324"/>
        <end position="396"/>
    </location>
</feature>
<dbReference type="SUPFAM" id="SSF50998">
    <property type="entry name" value="Quinoprotein alcohol dehydrogenase-like"/>
    <property type="match status" value="1"/>
</dbReference>
<keyword evidence="3" id="KW-1185">Reference proteome</keyword>
<dbReference type="InterPro" id="IPR006311">
    <property type="entry name" value="TAT_signal"/>
</dbReference>
<dbReference type="EMBL" id="CR936257">
    <property type="protein sequence ID" value="CAI48627.1"/>
    <property type="molecule type" value="Genomic_DNA"/>
</dbReference>
<evidence type="ECO:0000259" key="1">
    <source>
        <dbReference type="Pfam" id="PF13360"/>
    </source>
</evidence>
<dbReference type="eggNOG" id="arCOG02556">
    <property type="taxonomic scope" value="Archaea"/>
</dbReference>
<dbReference type="KEGG" id="nph:NP_1072A"/>
<feature type="domain" description="Pyrrolo-quinoline quinone repeat" evidence="1">
    <location>
        <begin position="86"/>
        <end position="230"/>
    </location>
</feature>
<dbReference type="GeneID" id="3701047"/>
<dbReference type="PROSITE" id="PS51318">
    <property type="entry name" value="TAT"/>
    <property type="match status" value="1"/>
</dbReference>
<sequence length="444" mass="48766">MTDSPASPSSTRRRLLSAAGVAVTAGLAGCTGLGYAYRRDQSAFDPALVPYNETYPDDDGVTMFRQGLRRLGYYPDATVPDTVSVAWERPINEVGHTAAKASPRPTPDGETVLIPADTGELHALTPAGEERWSVQTDATNLGFHGTPLVVDGTAYIGGYDGAMYAFDVDSGQRRWKTSRWRLRGAIAIGSSPAYWDGVIYVVAEYNHPWQQPSGTMWALDAETGRPLWHDSRLWGMPHPSTAIDPATERLITGSNDGVCYCWEFPSMAFEWSFQTDGEIKGTIPTYDGGAFVGSWDGHLYRLDLEDGTEEWRFETGRVVMSNPGIGPDEGVVYFGSDDNRVYALDADSGEELWSTNVGGNVIGSLSVTQETVLVGSYDGHLYALRRDTGERRWRHPCRGHVTSEAVPHDGRIFVAERGVFENYWDDDEPTTFVEPGHAYALVGE</sequence>
<evidence type="ECO:0000313" key="2">
    <source>
        <dbReference type="EMBL" id="CAI48627.1"/>
    </source>
</evidence>
<dbReference type="InterPro" id="IPR018391">
    <property type="entry name" value="PQQ_b-propeller_rpt"/>
</dbReference>
<dbReference type="EnsemblBacteria" id="CAI48627">
    <property type="protein sequence ID" value="CAI48627"/>
    <property type="gene ID" value="NP_1072A"/>
</dbReference>
<dbReference type="AlphaFoldDB" id="A0A1U7EUH2"/>
<evidence type="ECO:0000313" key="3">
    <source>
        <dbReference type="Proteomes" id="UP000002698"/>
    </source>
</evidence>
<accession>A0A1U7EUH2</accession>
<dbReference type="OrthoDB" id="145878at2157"/>
<gene>
    <name evidence="2" type="ordered locus">NP_1072A</name>
</gene>
<dbReference type="InterPro" id="IPR015943">
    <property type="entry name" value="WD40/YVTN_repeat-like_dom_sf"/>
</dbReference>
<reference evidence="2 3" key="1">
    <citation type="journal article" date="2005" name="Genome Res.">
        <title>Living with two extremes: conclusions from the genome sequence of Natronomonas pharaonis.</title>
        <authorList>
            <person name="Falb M."/>
            <person name="Pfeiffer F."/>
            <person name="Palm P."/>
            <person name="Rodewald K."/>
            <person name="Hickmann V."/>
            <person name="Tittor J."/>
            <person name="Oesterhelt D."/>
        </authorList>
    </citation>
    <scope>NUCLEOTIDE SEQUENCE [LARGE SCALE GENOMIC DNA]</scope>
    <source>
        <strain evidence="3">ATCC 35678 / DSM 2160 / CIP 103997 / JCM 8858 / NBRC 14720 / NCIMB 2260 / Gabara</strain>
    </source>
</reference>
<dbReference type="Gene3D" id="2.130.10.10">
    <property type="entry name" value="YVTN repeat-like/Quinoprotein amine dehydrogenase"/>
    <property type="match status" value="2"/>
</dbReference>
<proteinExistence type="predicted"/>